<dbReference type="OrthoDB" id="9813892at2"/>
<reference evidence="5 6" key="1">
    <citation type="submission" date="2013-12" db="EMBL/GenBank/DDBJ databases">
        <authorList>
            <consortium name="DOE Joint Genome Institute"/>
            <person name="Eisen J."/>
            <person name="Huntemann M."/>
            <person name="Han J."/>
            <person name="Chen A."/>
            <person name="Kyrpides N."/>
            <person name="Mavromatis K."/>
            <person name="Markowitz V."/>
            <person name="Palaniappan K."/>
            <person name="Ivanova N."/>
            <person name="Schaumberg A."/>
            <person name="Pati A."/>
            <person name="Liolios K."/>
            <person name="Nordberg H.P."/>
            <person name="Cantor M.N."/>
            <person name="Hua S.X."/>
            <person name="Woyke T."/>
        </authorList>
    </citation>
    <scope>NUCLEOTIDE SEQUENCE [LARGE SCALE GENOMIC DNA]</scope>
    <source>
        <strain evidence="6">DSM 19437</strain>
    </source>
</reference>
<accession>W0EXW3</accession>
<dbReference type="PANTHER" id="PTHR47199">
    <property type="entry name" value="PHOTOSYSTEM II STABILITY/ASSEMBLY FACTOR HCF136, CHLOROPLASTIC"/>
    <property type="match status" value="1"/>
</dbReference>
<dbReference type="AlphaFoldDB" id="W0EXW3"/>
<gene>
    <name evidence="5" type="ORF">NIASO_02800</name>
</gene>
<feature type="domain" description="Photosynthesis system II assembly factor Ycf48/Hcf136-like" evidence="4">
    <location>
        <begin position="45"/>
        <end position="298"/>
    </location>
</feature>
<evidence type="ECO:0000256" key="1">
    <source>
        <dbReference type="ARBA" id="ARBA00022531"/>
    </source>
</evidence>
<dbReference type="InterPro" id="IPR036278">
    <property type="entry name" value="Sialidase_sf"/>
</dbReference>
<dbReference type="SUPFAM" id="SSF50939">
    <property type="entry name" value="Sialidases"/>
    <property type="match status" value="1"/>
</dbReference>
<dbReference type="RefSeq" id="WP_008583782.1">
    <property type="nucleotide sequence ID" value="NZ_CP007035.1"/>
</dbReference>
<dbReference type="Proteomes" id="UP000003586">
    <property type="component" value="Chromosome"/>
</dbReference>
<dbReference type="Pfam" id="PF14870">
    <property type="entry name" value="PSII_BNR"/>
    <property type="match status" value="1"/>
</dbReference>
<dbReference type="Gene3D" id="2.130.10.10">
    <property type="entry name" value="YVTN repeat-like/Quinoprotein amine dehydrogenase"/>
    <property type="match status" value="2"/>
</dbReference>
<keyword evidence="1" id="KW-0602">Photosynthesis</keyword>
<feature type="chain" id="PRO_5004788393" evidence="3">
    <location>
        <begin position="21"/>
        <end position="329"/>
    </location>
</feature>
<dbReference type="eggNOG" id="COG4447">
    <property type="taxonomic scope" value="Bacteria"/>
</dbReference>
<protein>
    <submittedName>
        <fullName evidence="5">Oxidoreductase</fullName>
    </submittedName>
</protein>
<dbReference type="HOGENOM" id="CLU_064269_0_0_10"/>
<organism evidence="5 6">
    <name type="scientific">Niabella soli DSM 19437</name>
    <dbReference type="NCBI Taxonomy" id="929713"/>
    <lineage>
        <taxon>Bacteria</taxon>
        <taxon>Pseudomonadati</taxon>
        <taxon>Bacteroidota</taxon>
        <taxon>Chitinophagia</taxon>
        <taxon>Chitinophagales</taxon>
        <taxon>Chitinophagaceae</taxon>
        <taxon>Niabella</taxon>
    </lineage>
</organism>
<evidence type="ECO:0000259" key="4">
    <source>
        <dbReference type="Pfam" id="PF14870"/>
    </source>
</evidence>
<name>W0EXW3_9BACT</name>
<proteinExistence type="predicted"/>
<dbReference type="EMBL" id="CP007035">
    <property type="protein sequence ID" value="AHF14403.1"/>
    <property type="molecule type" value="Genomic_DNA"/>
</dbReference>
<sequence>MFRQVTIALLLIFSTYAAKSQTLKILSQGTSTNPRGIGIYKNVIWLSGSSGYTGRSADNGATWQWQQVPGYEANDFRDIQVLNEHTALIMAIASPAYILKTTDAGKSWKKVYENKDTAMFLDAMAFADNKHGYVIGDPVKGHLFIAATHNAGDSWEASNRFNFPALAKGEAFFAASGTNIAVEGRQVLLASGGTQSRLFAAGKTTALPIAQGTPTAGANGMGILNKKIMIAGGDFSQPAKKDSALIYSEDEGKTWKLPEIAPAGYRSAVGAIDENTWITCGLTGVDISKDGGKTWQAVSTEGFNALCIDRPRRIVFLAGPRGKVGRIDF</sequence>
<keyword evidence="6" id="KW-1185">Reference proteome</keyword>
<dbReference type="STRING" id="929713.NIASO_02800"/>
<dbReference type="CDD" id="cd15482">
    <property type="entry name" value="Sialidase_non-viral"/>
    <property type="match status" value="1"/>
</dbReference>
<evidence type="ECO:0000256" key="2">
    <source>
        <dbReference type="ARBA" id="ARBA00023276"/>
    </source>
</evidence>
<keyword evidence="3" id="KW-0732">Signal</keyword>
<dbReference type="GO" id="GO:0015979">
    <property type="term" value="P:photosynthesis"/>
    <property type="evidence" value="ECO:0007669"/>
    <property type="project" value="UniProtKB-KW"/>
</dbReference>
<dbReference type="PANTHER" id="PTHR47199:SF2">
    <property type="entry name" value="PHOTOSYSTEM II STABILITY_ASSEMBLY FACTOR HCF136, CHLOROPLASTIC"/>
    <property type="match status" value="1"/>
</dbReference>
<dbReference type="InterPro" id="IPR015943">
    <property type="entry name" value="WD40/YVTN_repeat-like_dom_sf"/>
</dbReference>
<dbReference type="KEGG" id="nso:NIASO_02800"/>
<feature type="signal peptide" evidence="3">
    <location>
        <begin position="1"/>
        <end position="20"/>
    </location>
</feature>
<evidence type="ECO:0000313" key="6">
    <source>
        <dbReference type="Proteomes" id="UP000003586"/>
    </source>
</evidence>
<dbReference type="GO" id="GO:0009523">
    <property type="term" value="C:photosystem II"/>
    <property type="evidence" value="ECO:0007669"/>
    <property type="project" value="UniProtKB-KW"/>
</dbReference>
<dbReference type="InterPro" id="IPR028203">
    <property type="entry name" value="PSII_CF48-like_dom"/>
</dbReference>
<keyword evidence="2" id="KW-0604">Photosystem II</keyword>
<evidence type="ECO:0000256" key="3">
    <source>
        <dbReference type="SAM" id="SignalP"/>
    </source>
</evidence>
<evidence type="ECO:0000313" key="5">
    <source>
        <dbReference type="EMBL" id="AHF14403.1"/>
    </source>
</evidence>